<dbReference type="CDD" id="cd00590">
    <property type="entry name" value="RRM_SF"/>
    <property type="match status" value="1"/>
</dbReference>
<dbReference type="Proteomes" id="UP000243459">
    <property type="component" value="Chromosome 4"/>
</dbReference>
<organism evidence="4 5">
    <name type="scientific">Asparagus officinalis</name>
    <name type="common">Garden asparagus</name>
    <dbReference type="NCBI Taxonomy" id="4686"/>
    <lineage>
        <taxon>Eukaryota</taxon>
        <taxon>Viridiplantae</taxon>
        <taxon>Streptophyta</taxon>
        <taxon>Embryophyta</taxon>
        <taxon>Tracheophyta</taxon>
        <taxon>Spermatophyta</taxon>
        <taxon>Magnoliopsida</taxon>
        <taxon>Liliopsida</taxon>
        <taxon>Asparagales</taxon>
        <taxon>Asparagaceae</taxon>
        <taxon>Asparagoideae</taxon>
        <taxon>Asparagus</taxon>
    </lineage>
</organism>
<dbReference type="OMA" id="TSCRNIH"/>
<evidence type="ECO:0000313" key="4">
    <source>
        <dbReference type="EMBL" id="ONK72428.1"/>
    </source>
</evidence>
<dbReference type="InterPro" id="IPR035979">
    <property type="entry name" value="RBD_domain_sf"/>
</dbReference>
<dbReference type="Gene3D" id="3.30.70.330">
    <property type="match status" value="1"/>
</dbReference>
<evidence type="ECO:0000259" key="3">
    <source>
        <dbReference type="PROSITE" id="PS50102"/>
    </source>
</evidence>
<keyword evidence="5" id="KW-1185">Reference proteome</keyword>
<name>A0A5P1F244_ASPOF</name>
<evidence type="ECO:0000313" key="5">
    <source>
        <dbReference type="Proteomes" id="UP000243459"/>
    </source>
</evidence>
<dbReference type="Gramene" id="ONK72428">
    <property type="protein sequence ID" value="ONK72428"/>
    <property type="gene ID" value="A4U43_C04F19330"/>
</dbReference>
<dbReference type="AlphaFoldDB" id="A0A5P1F244"/>
<gene>
    <name evidence="4" type="ORF">A4U43_C04F19330</name>
</gene>
<reference evidence="5" key="1">
    <citation type="journal article" date="2017" name="Nat. Commun.">
        <title>The asparagus genome sheds light on the origin and evolution of a young Y chromosome.</title>
        <authorList>
            <person name="Harkess A."/>
            <person name="Zhou J."/>
            <person name="Xu C."/>
            <person name="Bowers J.E."/>
            <person name="Van der Hulst R."/>
            <person name="Ayyampalayam S."/>
            <person name="Mercati F."/>
            <person name="Riccardi P."/>
            <person name="McKain M.R."/>
            <person name="Kakrana A."/>
            <person name="Tang H."/>
            <person name="Ray J."/>
            <person name="Groenendijk J."/>
            <person name="Arikit S."/>
            <person name="Mathioni S.M."/>
            <person name="Nakano M."/>
            <person name="Shan H."/>
            <person name="Telgmann-Rauber A."/>
            <person name="Kanno A."/>
            <person name="Yue Z."/>
            <person name="Chen H."/>
            <person name="Li W."/>
            <person name="Chen Y."/>
            <person name="Xu X."/>
            <person name="Zhang Y."/>
            <person name="Luo S."/>
            <person name="Chen H."/>
            <person name="Gao J."/>
            <person name="Mao Z."/>
            <person name="Pires J.C."/>
            <person name="Luo M."/>
            <person name="Kudrna D."/>
            <person name="Wing R.A."/>
            <person name="Meyers B.C."/>
            <person name="Yi K."/>
            <person name="Kong H."/>
            <person name="Lavrijsen P."/>
            <person name="Sunseri F."/>
            <person name="Falavigna A."/>
            <person name="Ye Y."/>
            <person name="Leebens-Mack J.H."/>
            <person name="Chen G."/>
        </authorList>
    </citation>
    <scope>NUCLEOTIDE SEQUENCE [LARGE SCALE GENOMIC DNA]</scope>
    <source>
        <strain evidence="5">cv. DH0086</strain>
    </source>
</reference>
<dbReference type="PANTHER" id="PTHR33527:SF14">
    <property type="entry name" value="OS07G0274300 PROTEIN"/>
    <property type="match status" value="1"/>
</dbReference>
<dbReference type="InterPro" id="IPR012677">
    <property type="entry name" value="Nucleotide-bd_a/b_plait_sf"/>
</dbReference>
<evidence type="ECO:0000256" key="2">
    <source>
        <dbReference type="SAM" id="MobiDB-lite"/>
    </source>
</evidence>
<keyword evidence="1" id="KW-0694">RNA-binding</keyword>
<dbReference type="GO" id="GO:0003723">
    <property type="term" value="F:RNA binding"/>
    <property type="evidence" value="ECO:0007669"/>
    <property type="project" value="UniProtKB-UniRule"/>
</dbReference>
<dbReference type="PROSITE" id="PS50102">
    <property type="entry name" value="RRM"/>
    <property type="match status" value="1"/>
</dbReference>
<evidence type="ECO:0000256" key="1">
    <source>
        <dbReference type="PROSITE-ProRule" id="PRU00176"/>
    </source>
</evidence>
<dbReference type="SUPFAM" id="SSF54928">
    <property type="entry name" value="RNA-binding domain, RBD"/>
    <property type="match status" value="1"/>
</dbReference>
<protein>
    <recommendedName>
        <fullName evidence="3">RRM domain-containing protein</fullName>
    </recommendedName>
</protein>
<feature type="domain" description="RRM" evidence="3">
    <location>
        <begin position="249"/>
        <end position="335"/>
    </location>
</feature>
<proteinExistence type="predicted"/>
<dbReference type="PANTHER" id="PTHR33527">
    <property type="entry name" value="OS07G0274300 PROTEIN"/>
    <property type="match status" value="1"/>
</dbReference>
<feature type="region of interest" description="Disordered" evidence="2">
    <location>
        <begin position="223"/>
        <end position="243"/>
    </location>
</feature>
<dbReference type="EMBL" id="CM007384">
    <property type="protein sequence ID" value="ONK72428.1"/>
    <property type="molecule type" value="Genomic_DNA"/>
</dbReference>
<sequence length="339" mass="38996">MDSSSTTTKKLPVSAIHSYHSMERHLYARMVLALGMDSNLCMEVIAFWLWLEERGQIDVIHRVNSLDDGTLQAITIVGQTFVEALRFDVPPDHPSHHFHREAVGGIIYYLNHVCHQVLGDIRWKAEHDAKLRDHMEMLVYKMSQTSLNQGTNIPNSAVLRSHPNVQPYIPHGEGSSRDVREKRVNNIPSIMEVERQILSGYPFNLLMSGMVRPFPQYYGGRNADSIMDSGDHQDQPNHVPQDNIPREERTLFVTFSNGYPLTEEELHSFFMRNYGDVEAVKLQKPKGSKPPLFAHVSFYSLATVHRVLNGNQKVKFMTGGKHLWARRFYPKRNKEHKDK</sequence>
<dbReference type="InterPro" id="IPR000504">
    <property type="entry name" value="RRM_dom"/>
</dbReference>
<accession>A0A5P1F244</accession>